<feature type="domain" description="Csd3-like second N-terminal" evidence="10">
    <location>
        <begin position="165"/>
        <end position="286"/>
    </location>
</feature>
<comment type="cofactor">
    <cofactor evidence="1">
        <name>Zn(2+)</name>
        <dbReference type="ChEBI" id="CHEBI:29105"/>
    </cofactor>
</comment>
<dbReference type="Pfam" id="PF01551">
    <property type="entry name" value="Peptidase_M23"/>
    <property type="match status" value="1"/>
</dbReference>
<dbReference type="Gene3D" id="3.10.450.350">
    <property type="match status" value="1"/>
</dbReference>
<sequence length="449" mass="48866">MNLSRSTVTLSMLGVAAVGTSLGVFHSLGQSRTAEAQIPATVQLAMPLASTLLTADGFDPETEVITRDGTLQPRETLIELVTELGVGGSDASRSLQAIYDAELVDPRRVRPGLNVTAQFRGDTPDTAELVSLSLSRDNGGQILSKRMSDGEFMPMVLQPHTQPVERRVSGRIDGSIYQTALSQGAHDQQVVDFAKIFGYDLDFQRDVQPGDEFEIVYEEMVDERGNRVSSGNVLYAAFNGRRVDKSYYRFTPEDDGATDYFNFDGESATKFLMKTPINGARLSSNFGYRRHPISGYNKLHKGTDFAAPSGTPIYAAGHGTIERANRYGGYGNYIRIKHANGFQTAYAHMSRFASGMRAGSRVQQGDVIGYVGSTGASTGPHLHYEVLRNGSHINAMTLDMPTGRKLADSPATFEEFVARRDEIDQMRRTAPTPNGGGVMMASNEVPPAP</sequence>
<evidence type="ECO:0000256" key="6">
    <source>
        <dbReference type="ARBA" id="ARBA00022833"/>
    </source>
</evidence>
<dbReference type="Gene3D" id="2.70.70.10">
    <property type="entry name" value="Glucose Permease (Domain IIA)"/>
    <property type="match status" value="1"/>
</dbReference>
<proteinExistence type="predicted"/>
<evidence type="ECO:0000259" key="10">
    <source>
        <dbReference type="Pfam" id="PF19425"/>
    </source>
</evidence>
<evidence type="ECO:0000313" key="12">
    <source>
        <dbReference type="Proteomes" id="UP001083770"/>
    </source>
</evidence>
<evidence type="ECO:0000256" key="2">
    <source>
        <dbReference type="ARBA" id="ARBA00004196"/>
    </source>
</evidence>
<dbReference type="InterPro" id="IPR045834">
    <property type="entry name" value="Csd3_N2"/>
</dbReference>
<reference evidence="11" key="1">
    <citation type="submission" date="2022-12" db="EMBL/GenBank/DDBJ databases">
        <title>Bacterial isolates from different developmental stages of Nematostella vectensis.</title>
        <authorList>
            <person name="Fraune S."/>
        </authorList>
    </citation>
    <scope>NUCLEOTIDE SEQUENCE</scope>
    <source>
        <strain evidence="11">G21632-S1</strain>
    </source>
</reference>
<dbReference type="PANTHER" id="PTHR21666">
    <property type="entry name" value="PEPTIDASE-RELATED"/>
    <property type="match status" value="1"/>
</dbReference>
<dbReference type="CDD" id="cd12797">
    <property type="entry name" value="M23_peptidase"/>
    <property type="match status" value="1"/>
</dbReference>
<evidence type="ECO:0000313" key="11">
    <source>
        <dbReference type="EMBL" id="MCZ4297178.1"/>
    </source>
</evidence>
<dbReference type="RefSeq" id="WP_269401332.1">
    <property type="nucleotide sequence ID" value="NZ_JAPWGW010000001.1"/>
</dbReference>
<organism evidence="11 12">
    <name type="scientific">Henriciella marina</name>
    <dbReference type="NCBI Taxonomy" id="453851"/>
    <lineage>
        <taxon>Bacteria</taxon>
        <taxon>Pseudomonadati</taxon>
        <taxon>Pseudomonadota</taxon>
        <taxon>Alphaproteobacteria</taxon>
        <taxon>Hyphomonadales</taxon>
        <taxon>Hyphomonadaceae</taxon>
        <taxon>Henriciella</taxon>
    </lineage>
</organism>
<evidence type="ECO:0000256" key="8">
    <source>
        <dbReference type="SAM" id="MobiDB-lite"/>
    </source>
</evidence>
<keyword evidence="7" id="KW-0482">Metalloprotease</keyword>
<dbReference type="Pfam" id="PF19425">
    <property type="entry name" value="Csd3_N2"/>
    <property type="match status" value="1"/>
</dbReference>
<protein>
    <submittedName>
        <fullName evidence="11">M23 family metallopeptidase</fullName>
    </submittedName>
</protein>
<dbReference type="EMBL" id="JAPWGW010000001">
    <property type="protein sequence ID" value="MCZ4297178.1"/>
    <property type="molecule type" value="Genomic_DNA"/>
</dbReference>
<keyword evidence="3" id="KW-0645">Protease</keyword>
<evidence type="ECO:0000256" key="4">
    <source>
        <dbReference type="ARBA" id="ARBA00022723"/>
    </source>
</evidence>
<comment type="caution">
    <text evidence="11">The sequence shown here is derived from an EMBL/GenBank/DDBJ whole genome shotgun (WGS) entry which is preliminary data.</text>
</comment>
<feature type="region of interest" description="Disordered" evidence="8">
    <location>
        <begin position="427"/>
        <end position="449"/>
    </location>
</feature>
<dbReference type="InterPro" id="IPR016047">
    <property type="entry name" value="M23ase_b-sheet_dom"/>
</dbReference>
<keyword evidence="12" id="KW-1185">Reference proteome</keyword>
<evidence type="ECO:0000256" key="3">
    <source>
        <dbReference type="ARBA" id="ARBA00022670"/>
    </source>
</evidence>
<dbReference type="InterPro" id="IPR011055">
    <property type="entry name" value="Dup_hybrid_motif"/>
</dbReference>
<evidence type="ECO:0000259" key="9">
    <source>
        <dbReference type="Pfam" id="PF01551"/>
    </source>
</evidence>
<dbReference type="SUPFAM" id="SSF51261">
    <property type="entry name" value="Duplicated hybrid motif"/>
    <property type="match status" value="1"/>
</dbReference>
<evidence type="ECO:0000256" key="5">
    <source>
        <dbReference type="ARBA" id="ARBA00022801"/>
    </source>
</evidence>
<evidence type="ECO:0000256" key="1">
    <source>
        <dbReference type="ARBA" id="ARBA00001947"/>
    </source>
</evidence>
<evidence type="ECO:0000256" key="7">
    <source>
        <dbReference type="ARBA" id="ARBA00023049"/>
    </source>
</evidence>
<accession>A0ABT4LS43</accession>
<dbReference type="PANTHER" id="PTHR21666:SF288">
    <property type="entry name" value="CELL DIVISION PROTEIN YTFB"/>
    <property type="match status" value="1"/>
</dbReference>
<keyword evidence="4" id="KW-0479">Metal-binding</keyword>
<name>A0ABT4LS43_9PROT</name>
<keyword evidence="6" id="KW-0862">Zinc</keyword>
<dbReference type="Proteomes" id="UP001083770">
    <property type="component" value="Unassembled WGS sequence"/>
</dbReference>
<feature type="domain" description="M23ase beta-sheet core" evidence="9">
    <location>
        <begin position="299"/>
        <end position="394"/>
    </location>
</feature>
<keyword evidence="5" id="KW-0378">Hydrolase</keyword>
<comment type="subcellular location">
    <subcellularLocation>
        <location evidence="2">Cell envelope</location>
    </subcellularLocation>
</comment>
<gene>
    <name evidence="11" type="ORF">O4G74_03805</name>
</gene>
<dbReference type="InterPro" id="IPR050570">
    <property type="entry name" value="Cell_wall_metabolism_enzyme"/>
</dbReference>